<evidence type="ECO:0000313" key="2">
    <source>
        <dbReference type="EMBL" id="RDL31101.1"/>
    </source>
</evidence>
<reference evidence="2 3" key="1">
    <citation type="journal article" date="2018" name="IMA Fungus">
        <title>IMA Genome-F 9: Draft genome sequence of Annulohypoxylon stygium, Aspergillus mulundensis, Berkeleyomyces basicola (syn. Thielaviopsis basicola), Ceratocystis smalleyi, two Cercospora beticola strains, Coleophoma cylindrospora, Fusarium fracticaudum, Phialophora cf. hyalina, and Morchella septimelata.</title>
        <authorList>
            <person name="Wingfield B.D."/>
            <person name="Bills G.F."/>
            <person name="Dong Y."/>
            <person name="Huang W."/>
            <person name="Nel W.J."/>
            <person name="Swalarsk-Parry B.S."/>
            <person name="Vaghefi N."/>
            <person name="Wilken P.M."/>
            <person name="An Z."/>
            <person name="de Beer Z.W."/>
            <person name="De Vos L."/>
            <person name="Chen L."/>
            <person name="Duong T.A."/>
            <person name="Gao Y."/>
            <person name="Hammerbacher A."/>
            <person name="Kikkert J.R."/>
            <person name="Li Y."/>
            <person name="Li H."/>
            <person name="Li K."/>
            <person name="Li Q."/>
            <person name="Liu X."/>
            <person name="Ma X."/>
            <person name="Naidoo K."/>
            <person name="Pethybridge S.J."/>
            <person name="Sun J."/>
            <person name="Steenkamp E.T."/>
            <person name="van der Nest M.A."/>
            <person name="van Wyk S."/>
            <person name="Wingfield M.J."/>
            <person name="Xiong C."/>
            <person name="Yue Q."/>
            <person name="Zhang X."/>
        </authorList>
    </citation>
    <scope>NUCLEOTIDE SEQUENCE [LARGE SCALE GENOMIC DNA]</scope>
    <source>
        <strain evidence="2 3">BP 5553</strain>
    </source>
</reference>
<dbReference type="AlphaFoldDB" id="A0A370TAZ6"/>
<feature type="signal peptide" evidence="1">
    <location>
        <begin position="1"/>
        <end position="20"/>
    </location>
</feature>
<dbReference type="EMBL" id="NPIC01000013">
    <property type="protein sequence ID" value="RDL31101.1"/>
    <property type="molecule type" value="Genomic_DNA"/>
</dbReference>
<keyword evidence="1" id="KW-0732">Signal</keyword>
<organism evidence="2 3">
    <name type="scientific">Venustampulla echinocandica</name>
    <dbReference type="NCBI Taxonomy" id="2656787"/>
    <lineage>
        <taxon>Eukaryota</taxon>
        <taxon>Fungi</taxon>
        <taxon>Dikarya</taxon>
        <taxon>Ascomycota</taxon>
        <taxon>Pezizomycotina</taxon>
        <taxon>Leotiomycetes</taxon>
        <taxon>Helotiales</taxon>
        <taxon>Pleuroascaceae</taxon>
        <taxon>Venustampulla</taxon>
    </lineage>
</organism>
<dbReference type="Proteomes" id="UP000254866">
    <property type="component" value="Unassembled WGS sequence"/>
</dbReference>
<accession>A0A370TAZ6</accession>
<keyword evidence="3" id="KW-1185">Reference proteome</keyword>
<name>A0A370TAZ6_9HELO</name>
<comment type="caution">
    <text evidence="2">The sequence shown here is derived from an EMBL/GenBank/DDBJ whole genome shotgun (WGS) entry which is preliminary data.</text>
</comment>
<proteinExistence type="predicted"/>
<protein>
    <submittedName>
        <fullName evidence="2">Uncharacterized protein</fullName>
    </submittedName>
</protein>
<sequence length="287" mass="30606">MHLSPAHVSFVATFIPGAFATPGALHAPSAITAGTDVQVVLEPNVAYAKASKAVDYRLYLSAGAAHYVLSPLCFLSPHLPINETTTTINIPKDVGPDGSTYRIQAWYAQTFEWSDYITLTGSTLANWSAVEPIGMKLWDAVPCSAMNCFRQCNEKNHAAHKEGTWWTNTILCSCLRKCPGVDTTNPYYGGGDGCGWEWRIEDEEATQTLISTSAKPTGTATFISSSISPHSSSSHTTAPAPEVLETATPGSATVGTVATPLPSKAQAAKKQLHTSLVLIFGIALLMF</sequence>
<gene>
    <name evidence="2" type="ORF">BP5553_09890</name>
</gene>
<dbReference type="RefSeq" id="XP_031865350.1">
    <property type="nucleotide sequence ID" value="XM_032018513.1"/>
</dbReference>
<dbReference type="GeneID" id="43602739"/>
<evidence type="ECO:0000313" key="3">
    <source>
        <dbReference type="Proteomes" id="UP000254866"/>
    </source>
</evidence>
<dbReference type="OrthoDB" id="5076485at2759"/>
<evidence type="ECO:0000256" key="1">
    <source>
        <dbReference type="SAM" id="SignalP"/>
    </source>
</evidence>
<feature type="chain" id="PRO_5016696038" evidence="1">
    <location>
        <begin position="21"/>
        <end position="287"/>
    </location>
</feature>